<dbReference type="SMART" id="SM00353">
    <property type="entry name" value="HLH"/>
    <property type="match status" value="1"/>
</dbReference>
<feature type="domain" description="BHLH" evidence="7">
    <location>
        <begin position="56"/>
        <end position="105"/>
    </location>
</feature>
<dbReference type="AlphaFoldDB" id="A0A9W7HNY0"/>
<evidence type="ECO:0000256" key="1">
    <source>
        <dbReference type="ARBA" id="ARBA00004123"/>
    </source>
</evidence>
<dbReference type="InterPro" id="IPR045865">
    <property type="entry name" value="ACT-like_dom_sf"/>
</dbReference>
<dbReference type="PROSITE" id="PS50888">
    <property type="entry name" value="BHLH"/>
    <property type="match status" value="1"/>
</dbReference>
<evidence type="ECO:0000313" key="9">
    <source>
        <dbReference type="Proteomes" id="UP001165190"/>
    </source>
</evidence>
<dbReference type="Pfam" id="PF00010">
    <property type="entry name" value="HLH"/>
    <property type="match status" value="1"/>
</dbReference>
<gene>
    <name evidence="8" type="ORF">HRI_001758200</name>
</gene>
<dbReference type="InterPro" id="IPR036638">
    <property type="entry name" value="HLH_DNA-bd_sf"/>
</dbReference>
<dbReference type="GO" id="GO:0003700">
    <property type="term" value="F:DNA-binding transcription factor activity"/>
    <property type="evidence" value="ECO:0007669"/>
    <property type="project" value="InterPro"/>
</dbReference>
<dbReference type="CDD" id="cd11455">
    <property type="entry name" value="bHLH_AtAIG1_like"/>
    <property type="match status" value="1"/>
</dbReference>
<dbReference type="CDD" id="cd04873">
    <property type="entry name" value="ACT_UUR-ACR-like"/>
    <property type="match status" value="1"/>
</dbReference>
<dbReference type="Gene3D" id="4.10.280.10">
    <property type="entry name" value="Helix-loop-helix DNA-binding domain"/>
    <property type="match status" value="1"/>
</dbReference>
<feature type="region of interest" description="Disordered" evidence="6">
    <location>
        <begin position="45"/>
        <end position="69"/>
    </location>
</feature>
<keyword evidence="9" id="KW-1185">Reference proteome</keyword>
<dbReference type="InterPro" id="IPR011598">
    <property type="entry name" value="bHLH_dom"/>
</dbReference>
<sequence>MENCYQSLPWPDFNGAMSNESSSFKVPWPIVPHFSASSSVQCHSFPSSATPDKATSVSKSHSEAEKRRRDRINAQLAALRKLIPMSNKMDKATLLGSAIEQVKDLKRKASEINKAFTIPTETDEVIVDCNVPEDKMLMRASVCCDDRPEVFAELIRVLKGMRLSIVNAEISSVGGRIKNDLIVCDNNRDKEGVSVSMSSLKQSLNVVVNRINALSSDTSKSNRWVRSKRQRLFLPSKFSQ</sequence>
<keyword evidence="2" id="KW-0805">Transcription regulation</keyword>
<evidence type="ECO:0000256" key="4">
    <source>
        <dbReference type="ARBA" id="ARBA00023163"/>
    </source>
</evidence>
<reference evidence="8" key="1">
    <citation type="submission" date="2023-05" db="EMBL/GenBank/DDBJ databases">
        <title>Genome and transcriptome analyses reveal genes involved in the formation of fine ridges on petal epidermal cells in Hibiscus trionum.</title>
        <authorList>
            <person name="Koshimizu S."/>
            <person name="Masuda S."/>
            <person name="Ishii T."/>
            <person name="Shirasu K."/>
            <person name="Hoshino A."/>
            <person name="Arita M."/>
        </authorList>
    </citation>
    <scope>NUCLEOTIDE SEQUENCE</scope>
    <source>
        <strain evidence="8">Hamamatsu line</strain>
    </source>
</reference>
<evidence type="ECO:0000313" key="8">
    <source>
        <dbReference type="EMBL" id="GMI80889.1"/>
    </source>
</evidence>
<keyword evidence="4" id="KW-0804">Transcription</keyword>
<evidence type="ECO:0000256" key="5">
    <source>
        <dbReference type="ARBA" id="ARBA00023242"/>
    </source>
</evidence>
<organism evidence="8 9">
    <name type="scientific">Hibiscus trionum</name>
    <name type="common">Flower of an hour</name>
    <dbReference type="NCBI Taxonomy" id="183268"/>
    <lineage>
        <taxon>Eukaryota</taxon>
        <taxon>Viridiplantae</taxon>
        <taxon>Streptophyta</taxon>
        <taxon>Embryophyta</taxon>
        <taxon>Tracheophyta</taxon>
        <taxon>Spermatophyta</taxon>
        <taxon>Magnoliopsida</taxon>
        <taxon>eudicotyledons</taxon>
        <taxon>Gunneridae</taxon>
        <taxon>Pentapetalae</taxon>
        <taxon>rosids</taxon>
        <taxon>malvids</taxon>
        <taxon>Malvales</taxon>
        <taxon>Malvaceae</taxon>
        <taxon>Malvoideae</taxon>
        <taxon>Hibiscus</taxon>
    </lineage>
</organism>
<dbReference type="GO" id="GO:0046983">
    <property type="term" value="F:protein dimerization activity"/>
    <property type="evidence" value="ECO:0007669"/>
    <property type="project" value="InterPro"/>
</dbReference>
<dbReference type="Proteomes" id="UP001165190">
    <property type="component" value="Unassembled WGS sequence"/>
</dbReference>
<dbReference type="SUPFAM" id="SSF47459">
    <property type="entry name" value="HLH, helix-loop-helix DNA-binding domain"/>
    <property type="match status" value="1"/>
</dbReference>
<evidence type="ECO:0000259" key="7">
    <source>
        <dbReference type="PROSITE" id="PS50888"/>
    </source>
</evidence>
<dbReference type="GO" id="GO:0005634">
    <property type="term" value="C:nucleus"/>
    <property type="evidence" value="ECO:0007669"/>
    <property type="project" value="UniProtKB-SubCell"/>
</dbReference>
<evidence type="ECO:0000256" key="6">
    <source>
        <dbReference type="SAM" id="MobiDB-lite"/>
    </source>
</evidence>
<keyword evidence="3" id="KW-0238">DNA-binding</keyword>
<evidence type="ECO:0000256" key="2">
    <source>
        <dbReference type="ARBA" id="ARBA00023015"/>
    </source>
</evidence>
<dbReference type="PANTHER" id="PTHR45844">
    <property type="entry name" value="TRANSCRIPTION FACTOR BHLH30"/>
    <property type="match status" value="1"/>
</dbReference>
<proteinExistence type="predicted"/>
<protein>
    <recommendedName>
        <fullName evidence="7">BHLH domain-containing protein</fullName>
    </recommendedName>
</protein>
<comment type="subcellular location">
    <subcellularLocation>
        <location evidence="1">Nucleus</location>
    </subcellularLocation>
</comment>
<comment type="caution">
    <text evidence="8">The sequence shown here is derived from an EMBL/GenBank/DDBJ whole genome shotgun (WGS) entry which is preliminary data.</text>
</comment>
<dbReference type="EMBL" id="BSYR01000017">
    <property type="protein sequence ID" value="GMI80889.1"/>
    <property type="molecule type" value="Genomic_DNA"/>
</dbReference>
<dbReference type="SUPFAM" id="SSF55021">
    <property type="entry name" value="ACT-like"/>
    <property type="match status" value="1"/>
</dbReference>
<keyword evidence="5" id="KW-0539">Nucleus</keyword>
<dbReference type="OrthoDB" id="71302at2759"/>
<dbReference type="GO" id="GO:0003677">
    <property type="term" value="F:DNA binding"/>
    <property type="evidence" value="ECO:0007669"/>
    <property type="project" value="UniProtKB-KW"/>
</dbReference>
<feature type="compositionally biased region" description="Polar residues" evidence="6">
    <location>
        <begin position="45"/>
        <end position="59"/>
    </location>
</feature>
<dbReference type="PANTHER" id="PTHR45844:SF18">
    <property type="entry name" value="TRANSCRIPTION FACTOR BHLH51"/>
    <property type="match status" value="1"/>
</dbReference>
<evidence type="ECO:0000256" key="3">
    <source>
        <dbReference type="ARBA" id="ARBA00023125"/>
    </source>
</evidence>
<dbReference type="InterPro" id="IPR045847">
    <property type="entry name" value="AIG1-like"/>
</dbReference>
<name>A0A9W7HNY0_HIBTR</name>
<accession>A0A9W7HNY0</accession>